<sequence length="361" mass="38957">MPLAAELRGLLPLRPAGVLTRPVDVLTARRLADSLRAEGVAPGEPVGARRTFSDLLVFRLNGDGVPPLVVKHPRSSRAIDSLARECEAVRSLAGDERLGAWRRLLPTIERCRLEGPLPLVVESALPGDDGDAVLRRSPHLSRPVAESALAAIRALHRATGHTQEVTELTSDWVRPRLAALAAEIRWCREGDGADALSALRRLLERELSGRRLLVAWTHGDFHPGNLLLTGPQGALIGVIDWAGALPDGPSELDCLTFVLTLRHQRGGRQLGRIVADAVRGCALPPADRRLLADAGALAPDAPGEIALTLLTWLWHVAGNVTKSARYGRSRRWIAQNVVPVLTEVAAREAAGVRDARPFHPT</sequence>
<feature type="domain" description="Aminoglycoside phosphotransferase" evidence="1">
    <location>
        <begin position="57"/>
        <end position="246"/>
    </location>
</feature>
<comment type="caution">
    <text evidence="2">The sequence shown here is derived from an EMBL/GenBank/DDBJ whole genome shotgun (WGS) entry which is preliminary data.</text>
</comment>
<accession>A0ABN3NML2</accession>
<evidence type="ECO:0000259" key="1">
    <source>
        <dbReference type="Pfam" id="PF01636"/>
    </source>
</evidence>
<evidence type="ECO:0000313" key="2">
    <source>
        <dbReference type="EMBL" id="GAA2522963.1"/>
    </source>
</evidence>
<reference evidence="2 3" key="1">
    <citation type="journal article" date="2019" name="Int. J. Syst. Evol. Microbiol.">
        <title>The Global Catalogue of Microorganisms (GCM) 10K type strain sequencing project: providing services to taxonomists for standard genome sequencing and annotation.</title>
        <authorList>
            <consortium name="The Broad Institute Genomics Platform"/>
            <consortium name="The Broad Institute Genome Sequencing Center for Infectious Disease"/>
            <person name="Wu L."/>
            <person name="Ma J."/>
        </authorList>
    </citation>
    <scope>NUCLEOTIDE SEQUENCE [LARGE SCALE GENOMIC DNA]</scope>
    <source>
        <strain evidence="2 3">JCM 6924</strain>
    </source>
</reference>
<dbReference type="EMBL" id="BAAATM010000003">
    <property type="protein sequence ID" value="GAA2522963.1"/>
    <property type="molecule type" value="Genomic_DNA"/>
</dbReference>
<dbReference type="InterPro" id="IPR002575">
    <property type="entry name" value="Aminoglycoside_PTrfase"/>
</dbReference>
<gene>
    <name evidence="2" type="ORF">GCM10010423_15030</name>
</gene>
<dbReference type="InterPro" id="IPR011009">
    <property type="entry name" value="Kinase-like_dom_sf"/>
</dbReference>
<dbReference type="Proteomes" id="UP001501095">
    <property type="component" value="Unassembled WGS sequence"/>
</dbReference>
<organism evidence="2 3">
    <name type="scientific">Streptomyces levis</name>
    <dbReference type="NCBI Taxonomy" id="285566"/>
    <lineage>
        <taxon>Bacteria</taxon>
        <taxon>Bacillati</taxon>
        <taxon>Actinomycetota</taxon>
        <taxon>Actinomycetes</taxon>
        <taxon>Kitasatosporales</taxon>
        <taxon>Streptomycetaceae</taxon>
        <taxon>Streptomyces</taxon>
    </lineage>
</organism>
<proteinExistence type="predicted"/>
<protein>
    <recommendedName>
        <fullName evidence="1">Aminoglycoside phosphotransferase domain-containing protein</fullName>
    </recommendedName>
</protein>
<name>A0ABN3NML2_9ACTN</name>
<dbReference type="Pfam" id="PF01636">
    <property type="entry name" value="APH"/>
    <property type="match status" value="1"/>
</dbReference>
<evidence type="ECO:0000313" key="3">
    <source>
        <dbReference type="Proteomes" id="UP001501095"/>
    </source>
</evidence>
<dbReference type="Gene3D" id="3.90.1200.10">
    <property type="match status" value="1"/>
</dbReference>
<dbReference type="SUPFAM" id="SSF56112">
    <property type="entry name" value="Protein kinase-like (PK-like)"/>
    <property type="match status" value="1"/>
</dbReference>
<dbReference type="RefSeq" id="WP_344535257.1">
    <property type="nucleotide sequence ID" value="NZ_BAAATM010000003.1"/>
</dbReference>
<keyword evidence="3" id="KW-1185">Reference proteome</keyword>